<dbReference type="Proteomes" id="UP000250321">
    <property type="component" value="Unassembled WGS sequence"/>
</dbReference>
<accession>A0A314YBM3</accession>
<gene>
    <name evidence="1" type="ORF">Pyn_11250</name>
</gene>
<dbReference type="AlphaFoldDB" id="A0A314YBM3"/>
<sequence>MAMDENTTSLLHFARVATIHVNSNSPCLLLPFVMANGWKCSKSTSTPKGKVAFAGQQPRRFLLVDLPGLVDPTPCLGWTLRVGGAYLSPAVRPTAYLSPTIGPTA</sequence>
<proteinExistence type="predicted"/>
<reference evidence="1 2" key="1">
    <citation type="submission" date="2018-02" db="EMBL/GenBank/DDBJ databases">
        <title>Draft genome of wild Prunus yedoensis var. nudiflora.</title>
        <authorList>
            <person name="Baek S."/>
            <person name="Kim J.-H."/>
            <person name="Choi K."/>
            <person name="Kim G.-B."/>
            <person name="Cho A."/>
            <person name="Jang H."/>
            <person name="Shin C.-H."/>
            <person name="Yu H.-J."/>
            <person name="Mun J.-H."/>
        </authorList>
    </citation>
    <scope>NUCLEOTIDE SEQUENCE [LARGE SCALE GENOMIC DNA]</scope>
    <source>
        <strain evidence="2">cv. Jeju island</strain>
        <tissue evidence="1">Leaf</tissue>
    </source>
</reference>
<evidence type="ECO:0000313" key="1">
    <source>
        <dbReference type="EMBL" id="PQQ03763.1"/>
    </source>
</evidence>
<keyword evidence="2" id="KW-1185">Reference proteome</keyword>
<evidence type="ECO:0000313" key="2">
    <source>
        <dbReference type="Proteomes" id="UP000250321"/>
    </source>
</evidence>
<dbReference type="EMBL" id="PJQY01001309">
    <property type="protein sequence ID" value="PQQ03763.1"/>
    <property type="molecule type" value="Genomic_DNA"/>
</dbReference>
<comment type="caution">
    <text evidence="1">The sequence shown here is derived from an EMBL/GenBank/DDBJ whole genome shotgun (WGS) entry which is preliminary data.</text>
</comment>
<organism evidence="1 2">
    <name type="scientific">Prunus yedoensis var. nudiflora</name>
    <dbReference type="NCBI Taxonomy" id="2094558"/>
    <lineage>
        <taxon>Eukaryota</taxon>
        <taxon>Viridiplantae</taxon>
        <taxon>Streptophyta</taxon>
        <taxon>Embryophyta</taxon>
        <taxon>Tracheophyta</taxon>
        <taxon>Spermatophyta</taxon>
        <taxon>Magnoliopsida</taxon>
        <taxon>eudicotyledons</taxon>
        <taxon>Gunneridae</taxon>
        <taxon>Pentapetalae</taxon>
        <taxon>rosids</taxon>
        <taxon>fabids</taxon>
        <taxon>Rosales</taxon>
        <taxon>Rosaceae</taxon>
        <taxon>Amygdaloideae</taxon>
        <taxon>Amygdaleae</taxon>
        <taxon>Prunus</taxon>
    </lineage>
</organism>
<name>A0A314YBM3_PRUYE</name>
<protein>
    <submittedName>
        <fullName evidence="1">Uncharacterized protein</fullName>
    </submittedName>
</protein>